<dbReference type="RefSeq" id="WP_079713916.1">
    <property type="nucleotide sequence ID" value="NZ_FUZC01000012.1"/>
</dbReference>
<feature type="transmembrane region" description="Helical" evidence="1">
    <location>
        <begin position="223"/>
        <end position="243"/>
    </location>
</feature>
<dbReference type="OrthoDB" id="839794at2"/>
<dbReference type="Proteomes" id="UP000232673">
    <property type="component" value="Unassembled WGS sequence"/>
</dbReference>
<accession>A0A2N0U054</accession>
<sequence length="297" mass="33977">MPITRTLNLLKFCCVCVFFGRAYEHIFYDPPYRSLLWDEAILSPIIKSVFRMDWADYVTNTSIDNKIQIGIVSVGFFYFFCGIASVFITRKNYDVLKYIIGTGAGSLIFLAVLQAKSNFYHFAMFFEHAIQFGSPIALLACFKLKERQFTWILFLKLIIALTFISHGLYAVGRPYPVPGNFVTMVINILTITEGQAMSFLLIAGCLDFLAAILIFLPKTSNIALVYAVFWGFFTAFARIISGLTYEFSAIIFHQYLFTTIYRLPHGLIPLLTYYIIKKNNAKSIYYKISMTGFPKIK</sequence>
<feature type="transmembrane region" description="Helical" evidence="1">
    <location>
        <begin position="149"/>
        <end position="171"/>
    </location>
</feature>
<evidence type="ECO:0000313" key="3">
    <source>
        <dbReference type="Proteomes" id="UP000232673"/>
    </source>
</evidence>
<comment type="caution">
    <text evidence="2">The sequence shown here is derived from an EMBL/GenBank/DDBJ whole genome shotgun (WGS) entry which is preliminary data.</text>
</comment>
<feature type="transmembrane region" description="Helical" evidence="1">
    <location>
        <begin position="95"/>
        <end position="113"/>
    </location>
</feature>
<feature type="transmembrane region" description="Helical" evidence="1">
    <location>
        <begin position="196"/>
        <end position="216"/>
    </location>
</feature>
<feature type="transmembrane region" description="Helical" evidence="1">
    <location>
        <begin position="255"/>
        <end position="276"/>
    </location>
</feature>
<keyword evidence="3" id="KW-1185">Reference proteome</keyword>
<dbReference type="STRING" id="447422.SAMN05660903_02893"/>
<feature type="transmembrane region" description="Helical" evidence="1">
    <location>
        <begin position="119"/>
        <end position="142"/>
    </location>
</feature>
<reference evidence="2 3" key="1">
    <citation type="submission" date="2015-10" db="EMBL/GenBank/DDBJ databases">
        <title>Draft genome sequence of Salegentibacter salinarum KCTC 12975.</title>
        <authorList>
            <person name="Lin W."/>
            <person name="Zheng Q."/>
        </authorList>
    </citation>
    <scope>NUCLEOTIDE SEQUENCE [LARGE SCALE GENOMIC DNA]</scope>
    <source>
        <strain evidence="2 3">KCTC 12975</strain>
    </source>
</reference>
<dbReference type="AlphaFoldDB" id="A0A2N0U054"/>
<keyword evidence="1" id="KW-1133">Transmembrane helix</keyword>
<keyword evidence="1" id="KW-0472">Membrane</keyword>
<evidence type="ECO:0000256" key="1">
    <source>
        <dbReference type="SAM" id="Phobius"/>
    </source>
</evidence>
<gene>
    <name evidence="2" type="ORF">APR41_13985</name>
</gene>
<name>A0A2N0U054_9FLAO</name>
<organism evidence="2 3">
    <name type="scientific">Salegentibacter salinarum</name>
    <dbReference type="NCBI Taxonomy" id="447422"/>
    <lineage>
        <taxon>Bacteria</taxon>
        <taxon>Pseudomonadati</taxon>
        <taxon>Bacteroidota</taxon>
        <taxon>Flavobacteriia</taxon>
        <taxon>Flavobacteriales</taxon>
        <taxon>Flavobacteriaceae</taxon>
        <taxon>Salegentibacter</taxon>
    </lineage>
</organism>
<evidence type="ECO:0000313" key="2">
    <source>
        <dbReference type="EMBL" id="PKD20385.1"/>
    </source>
</evidence>
<keyword evidence="1" id="KW-0812">Transmembrane</keyword>
<protein>
    <submittedName>
        <fullName evidence="2">Uncharacterized protein</fullName>
    </submittedName>
</protein>
<dbReference type="EMBL" id="LKTS01000005">
    <property type="protein sequence ID" value="PKD20385.1"/>
    <property type="molecule type" value="Genomic_DNA"/>
</dbReference>
<feature type="transmembrane region" description="Helical" evidence="1">
    <location>
        <begin position="67"/>
        <end position="88"/>
    </location>
</feature>
<proteinExistence type="predicted"/>